<evidence type="ECO:0000259" key="1">
    <source>
        <dbReference type="Pfam" id="PF19190"/>
    </source>
</evidence>
<organism evidence="2 3">
    <name type="scientific">Abyssalbus ytuae</name>
    <dbReference type="NCBI Taxonomy" id="2926907"/>
    <lineage>
        <taxon>Bacteria</taxon>
        <taxon>Pseudomonadati</taxon>
        <taxon>Bacteroidota</taxon>
        <taxon>Flavobacteriia</taxon>
        <taxon>Flavobacteriales</taxon>
        <taxon>Flavobacteriaceae</taxon>
        <taxon>Abyssalbus</taxon>
    </lineage>
</organism>
<dbReference type="KEGG" id="fbm:MQE35_12590"/>
<accession>A0A9E7D2D2</accession>
<protein>
    <recommendedName>
        <fullName evidence="1">BACON domain-containing protein</fullName>
    </recommendedName>
</protein>
<evidence type="ECO:0000313" key="3">
    <source>
        <dbReference type="Proteomes" id="UP000831290"/>
    </source>
</evidence>
<dbReference type="RefSeq" id="WP_255841782.1">
    <property type="nucleotide sequence ID" value="NZ_CP094358.1"/>
</dbReference>
<reference evidence="2" key="1">
    <citation type="submission" date="2022-03" db="EMBL/GenBank/DDBJ databases">
        <title>Description of Abyssus ytuae gen. nov., sp. nov., a novel member of the family Flavobacteriaceae isolated from the sediment of Mariana Trench.</title>
        <authorList>
            <person name="Zhang J."/>
            <person name="Xu X."/>
        </authorList>
    </citation>
    <scope>NUCLEOTIDE SEQUENCE</scope>
    <source>
        <strain evidence="2">MT3330</strain>
    </source>
</reference>
<name>A0A9E7D2D2_9FLAO</name>
<keyword evidence="3" id="KW-1185">Reference proteome</keyword>
<feature type="domain" description="BACON" evidence="1">
    <location>
        <begin position="111"/>
        <end position="180"/>
    </location>
</feature>
<dbReference type="AlphaFoldDB" id="A0A9E7D2D2"/>
<dbReference type="Gene3D" id="2.60.40.10">
    <property type="entry name" value="Immunoglobulins"/>
    <property type="match status" value="1"/>
</dbReference>
<dbReference type="InterPro" id="IPR024361">
    <property type="entry name" value="BACON"/>
</dbReference>
<evidence type="ECO:0000313" key="2">
    <source>
        <dbReference type="EMBL" id="UOB16569.1"/>
    </source>
</evidence>
<dbReference type="InterPro" id="IPR013783">
    <property type="entry name" value="Ig-like_fold"/>
</dbReference>
<gene>
    <name evidence="2" type="ORF">MQE35_12590</name>
</gene>
<proteinExistence type="predicted"/>
<dbReference type="Pfam" id="PF19190">
    <property type="entry name" value="BACON_2"/>
    <property type="match status" value="1"/>
</dbReference>
<dbReference type="Proteomes" id="UP000831290">
    <property type="component" value="Chromosome"/>
</dbReference>
<sequence length="630" mass="70193">MPFSVNPVVLNYKKNRYSTDKDVTYKVIDIRGTIQILNKPNWLNIVLLGVNTDADPVEYTYKFSVNTSISSTLQAGTYSQEITFKYKSTPFNFTIQEKVNVVINVFNTILLNVSPSNLNFQYTIGGSVPGNSFLSITSENNWSIIKDQTWITLSKTSGSGNTSISVGVDVSGLTSGNYNGQILIDDGYNQKIVNVSLVVQGENTSDDYLIVSPESFQASETYGEIPSKLRQINIESSENYTIVSNVPWIQLSSSSGSSGISSVTATIINTEFLSIGNYNGVITVTTNYTVKTINVLLIINQAVINGIESNSFYFAEDRNKLSMSSSVPNSELYIEFETQASKFVTYNKTVPFFQGVGTAVIGLEAKNLIKENFIPVNITSGVINPVVPMSMNIKAYDKPVNSMELTLRQEFSNLQFINGRSPIDINKINYLPQSINAVKDAIVMFSFIASEPPSEITLNGDLTETIAVSLPPSLIYTAILKLSDYTLLPGNKITISCSGFSVNINIIPSEPQHTRLIFFNEWQCPECITLTGYFEKSKDTDNITTVVAREGKDYTKTIDVREPEEYTVNTGYIYSKNEIEWISNILRSKKIWLEIDGEFTEVICTTRSMSVFKTRRFLNSYNLTFEKAEI</sequence>
<dbReference type="EMBL" id="CP094358">
    <property type="protein sequence ID" value="UOB16569.1"/>
    <property type="molecule type" value="Genomic_DNA"/>
</dbReference>